<dbReference type="PANTHER" id="PTHR30514">
    <property type="entry name" value="GLUCOKINASE"/>
    <property type="match status" value="1"/>
</dbReference>
<dbReference type="InterPro" id="IPR047640">
    <property type="entry name" value="RpiR-like"/>
</dbReference>
<dbReference type="Pfam" id="PF01380">
    <property type="entry name" value="SIS"/>
    <property type="match status" value="1"/>
</dbReference>
<keyword evidence="2 6" id="KW-0238">DNA-binding</keyword>
<dbReference type="Gene3D" id="3.40.50.10490">
    <property type="entry name" value="Glucose-6-phosphate isomerase like protein, domain 1"/>
    <property type="match status" value="1"/>
</dbReference>
<dbReference type="SUPFAM" id="SSF53697">
    <property type="entry name" value="SIS domain"/>
    <property type="match status" value="1"/>
</dbReference>
<dbReference type="InterPro" id="IPR036388">
    <property type="entry name" value="WH-like_DNA-bd_sf"/>
</dbReference>
<dbReference type="PROSITE" id="PS51071">
    <property type="entry name" value="HTH_RPIR"/>
    <property type="match status" value="1"/>
</dbReference>
<dbReference type="PROSITE" id="PS51464">
    <property type="entry name" value="SIS"/>
    <property type="match status" value="1"/>
</dbReference>
<dbReference type="InterPro" id="IPR001347">
    <property type="entry name" value="SIS_dom"/>
</dbReference>
<dbReference type="GO" id="GO:0003677">
    <property type="term" value="F:DNA binding"/>
    <property type="evidence" value="ECO:0007669"/>
    <property type="project" value="UniProtKB-KW"/>
</dbReference>
<gene>
    <name evidence="6" type="ORF">JOC86_002829</name>
</gene>
<keyword evidence="1" id="KW-0805">Transcription regulation</keyword>
<dbReference type="SUPFAM" id="SSF46689">
    <property type="entry name" value="Homeodomain-like"/>
    <property type="match status" value="1"/>
</dbReference>
<dbReference type="InterPro" id="IPR009057">
    <property type="entry name" value="Homeodomain-like_sf"/>
</dbReference>
<dbReference type="EMBL" id="JAFBDZ010000002">
    <property type="protein sequence ID" value="MBM7586287.1"/>
    <property type="molecule type" value="Genomic_DNA"/>
</dbReference>
<name>A0ABS2NEL9_9BACI</name>
<proteinExistence type="predicted"/>
<dbReference type="Gene3D" id="1.10.10.10">
    <property type="entry name" value="Winged helix-like DNA-binding domain superfamily/Winged helix DNA-binding domain"/>
    <property type="match status" value="1"/>
</dbReference>
<evidence type="ECO:0000259" key="5">
    <source>
        <dbReference type="PROSITE" id="PS51464"/>
    </source>
</evidence>
<keyword evidence="7" id="KW-1185">Reference proteome</keyword>
<dbReference type="Pfam" id="PF01418">
    <property type="entry name" value="HTH_6"/>
    <property type="match status" value="1"/>
</dbReference>
<keyword evidence="3" id="KW-0804">Transcription</keyword>
<protein>
    <submittedName>
        <fullName evidence="6">DNA-binding MurR/RpiR family transcriptional regulator</fullName>
    </submittedName>
</protein>
<reference evidence="6 7" key="1">
    <citation type="submission" date="2021-01" db="EMBL/GenBank/DDBJ databases">
        <title>Genomic Encyclopedia of Type Strains, Phase IV (KMG-IV): sequencing the most valuable type-strain genomes for metagenomic binning, comparative biology and taxonomic classification.</title>
        <authorList>
            <person name="Goeker M."/>
        </authorList>
    </citation>
    <scope>NUCLEOTIDE SEQUENCE [LARGE SCALE GENOMIC DNA]</scope>
    <source>
        <strain evidence="6 7">DSM 24834</strain>
    </source>
</reference>
<sequence length="280" mass="31792">MKYLGKNLMNSIEMSLETFTQTEVELAQYILKYPEEASRLSISQIAKKLHLSPATITRFSQKLSFSGFNEFKHELKRYVDLNRVPSEHTDIKQMEHFAKLYHNYQDIIDNTFRVTEYKRIQRAVELLNEARKIQIYGLGSSGIAAHEFQVKFFRVGLPVEAITDPHLAVMNAALCGEDSVIIGISISGETNEVIRAVKVAKRQGAKVIVFTGTKGSTLSQVGDISLQVASKNNMYLGQNISPLLPLLLLFDLLYTELVSNDYKNRLQLRENTLKALFDRD</sequence>
<feature type="domain" description="SIS" evidence="5">
    <location>
        <begin position="123"/>
        <end position="263"/>
    </location>
</feature>
<evidence type="ECO:0000256" key="2">
    <source>
        <dbReference type="ARBA" id="ARBA00023125"/>
    </source>
</evidence>
<dbReference type="PANTHER" id="PTHR30514:SF21">
    <property type="entry name" value="RPIR-FAMILY TRANSCRIPTIONAL REGULATOR"/>
    <property type="match status" value="1"/>
</dbReference>
<evidence type="ECO:0000313" key="7">
    <source>
        <dbReference type="Proteomes" id="UP001646157"/>
    </source>
</evidence>
<evidence type="ECO:0000259" key="4">
    <source>
        <dbReference type="PROSITE" id="PS51071"/>
    </source>
</evidence>
<dbReference type="InterPro" id="IPR000281">
    <property type="entry name" value="HTH_RpiR"/>
</dbReference>
<dbReference type="RefSeq" id="WP_205173432.1">
    <property type="nucleotide sequence ID" value="NZ_JAFBDZ010000002.1"/>
</dbReference>
<dbReference type="InterPro" id="IPR046348">
    <property type="entry name" value="SIS_dom_sf"/>
</dbReference>
<accession>A0ABS2NEL9</accession>
<dbReference type="CDD" id="cd05013">
    <property type="entry name" value="SIS_RpiR"/>
    <property type="match status" value="1"/>
</dbReference>
<evidence type="ECO:0000256" key="3">
    <source>
        <dbReference type="ARBA" id="ARBA00023163"/>
    </source>
</evidence>
<dbReference type="Proteomes" id="UP001646157">
    <property type="component" value="Unassembled WGS sequence"/>
</dbReference>
<evidence type="ECO:0000313" key="6">
    <source>
        <dbReference type="EMBL" id="MBM7586287.1"/>
    </source>
</evidence>
<comment type="caution">
    <text evidence="6">The sequence shown here is derived from an EMBL/GenBank/DDBJ whole genome shotgun (WGS) entry which is preliminary data.</text>
</comment>
<dbReference type="InterPro" id="IPR035472">
    <property type="entry name" value="RpiR-like_SIS"/>
</dbReference>
<feature type="domain" description="HTH rpiR-type" evidence="4">
    <location>
        <begin position="6"/>
        <end position="82"/>
    </location>
</feature>
<evidence type="ECO:0000256" key="1">
    <source>
        <dbReference type="ARBA" id="ARBA00023015"/>
    </source>
</evidence>
<organism evidence="6 7">
    <name type="scientific">Rossellomorea pakistanensis</name>
    <dbReference type="NCBI Taxonomy" id="992288"/>
    <lineage>
        <taxon>Bacteria</taxon>
        <taxon>Bacillati</taxon>
        <taxon>Bacillota</taxon>
        <taxon>Bacilli</taxon>
        <taxon>Bacillales</taxon>
        <taxon>Bacillaceae</taxon>
        <taxon>Rossellomorea</taxon>
    </lineage>
</organism>